<dbReference type="EMBL" id="SNSC02000023">
    <property type="protein sequence ID" value="TID14278.1"/>
    <property type="molecule type" value="Genomic_DNA"/>
</dbReference>
<keyword evidence="1" id="KW-0732">Signal</keyword>
<comment type="caution">
    <text evidence="2">The sequence shown here is derived from an EMBL/GenBank/DDBJ whole genome shotgun (WGS) entry which is preliminary data.</text>
</comment>
<feature type="chain" id="PRO_5021399993" evidence="1">
    <location>
        <begin position="24"/>
        <end position="232"/>
    </location>
</feature>
<sequence>MMSLPSSLILSILLLTAPSLSTPAPPDDGMWHPAGQVQASTWAATAANPVAPGPQASTVNGAGIPYSQMTVPANDGTGSLSKVTAPAVSPTVPTPAATGDWQTAVTWPAGCELWANPCPAGAHVNGGATVPAATVTGTANTTTPYENGFTSYTSMTDANGVITGMPAKATIAAGVTGKASNSTTLSTKTTSSTGTGSFSQPFATKAAAHSNGAATFGAPFALGAFAVVAALL</sequence>
<dbReference type="Proteomes" id="UP000298493">
    <property type="component" value="Unassembled WGS sequence"/>
</dbReference>
<keyword evidence="3" id="KW-1185">Reference proteome</keyword>
<protein>
    <submittedName>
        <fullName evidence="2">Uncharacterized protein</fullName>
    </submittedName>
</protein>
<feature type="signal peptide" evidence="1">
    <location>
        <begin position="1"/>
        <end position="23"/>
    </location>
</feature>
<dbReference type="AlphaFoldDB" id="A0A4Z1P385"/>
<evidence type="ECO:0000313" key="2">
    <source>
        <dbReference type="EMBL" id="TID14278.1"/>
    </source>
</evidence>
<name>A0A4Z1P385_9PEZI</name>
<proteinExistence type="predicted"/>
<gene>
    <name evidence="2" type="ORF">E6O75_ATG09357</name>
</gene>
<reference evidence="2 3" key="1">
    <citation type="submission" date="2019-04" db="EMBL/GenBank/DDBJ databases">
        <title>High contiguity whole genome sequence and gene annotation resource for two Venturia nashicola isolates.</title>
        <authorList>
            <person name="Prokchorchik M."/>
            <person name="Won K."/>
            <person name="Lee Y."/>
            <person name="Choi E.D."/>
            <person name="Segonzac C."/>
            <person name="Sohn K.H."/>
        </authorList>
    </citation>
    <scope>NUCLEOTIDE SEQUENCE [LARGE SCALE GENOMIC DNA]</scope>
    <source>
        <strain evidence="2 3">PRI2</strain>
    </source>
</reference>
<evidence type="ECO:0000313" key="3">
    <source>
        <dbReference type="Proteomes" id="UP000298493"/>
    </source>
</evidence>
<organism evidence="2 3">
    <name type="scientific">Venturia nashicola</name>
    <dbReference type="NCBI Taxonomy" id="86259"/>
    <lineage>
        <taxon>Eukaryota</taxon>
        <taxon>Fungi</taxon>
        <taxon>Dikarya</taxon>
        <taxon>Ascomycota</taxon>
        <taxon>Pezizomycotina</taxon>
        <taxon>Dothideomycetes</taxon>
        <taxon>Pleosporomycetidae</taxon>
        <taxon>Venturiales</taxon>
        <taxon>Venturiaceae</taxon>
        <taxon>Venturia</taxon>
    </lineage>
</organism>
<dbReference type="OrthoDB" id="3945749at2759"/>
<accession>A0A4Z1P385</accession>
<evidence type="ECO:0000256" key="1">
    <source>
        <dbReference type="SAM" id="SignalP"/>
    </source>
</evidence>